<accession>A0AAP0QSW0</accession>
<comment type="caution">
    <text evidence="1">The sequence shown here is derived from an EMBL/GenBank/DDBJ whole genome shotgun (WGS) entry which is preliminary data.</text>
</comment>
<sequence>MKGTLIVACQKLIDALAEFSTTRRYVVLSVSSTMNLHPVISLYARLEFHECWYHIFVIDCSIKRAWMPQNLGCDFRSLSQHEVCCDF</sequence>
<proteinExistence type="predicted"/>
<dbReference type="EMBL" id="JBCGBO010000003">
    <property type="protein sequence ID" value="KAK9213780.1"/>
    <property type="molecule type" value="Genomic_DNA"/>
</dbReference>
<dbReference type="Proteomes" id="UP001428341">
    <property type="component" value="Unassembled WGS sequence"/>
</dbReference>
<keyword evidence="2" id="KW-1185">Reference proteome</keyword>
<evidence type="ECO:0000313" key="2">
    <source>
        <dbReference type="Proteomes" id="UP001428341"/>
    </source>
</evidence>
<dbReference type="AlphaFoldDB" id="A0AAP0QSW0"/>
<evidence type="ECO:0000313" key="1">
    <source>
        <dbReference type="EMBL" id="KAK9213780.1"/>
    </source>
</evidence>
<organism evidence="1 2">
    <name type="scientific">Citrus x changshan-huyou</name>
    <dbReference type="NCBI Taxonomy" id="2935761"/>
    <lineage>
        <taxon>Eukaryota</taxon>
        <taxon>Viridiplantae</taxon>
        <taxon>Streptophyta</taxon>
        <taxon>Embryophyta</taxon>
        <taxon>Tracheophyta</taxon>
        <taxon>Spermatophyta</taxon>
        <taxon>Magnoliopsida</taxon>
        <taxon>eudicotyledons</taxon>
        <taxon>Gunneridae</taxon>
        <taxon>Pentapetalae</taxon>
        <taxon>rosids</taxon>
        <taxon>malvids</taxon>
        <taxon>Sapindales</taxon>
        <taxon>Rutaceae</taxon>
        <taxon>Aurantioideae</taxon>
        <taxon>Citrus</taxon>
    </lineage>
</organism>
<gene>
    <name evidence="1" type="ORF">WN944_005765</name>
</gene>
<name>A0AAP0QSW0_9ROSI</name>
<protein>
    <submittedName>
        <fullName evidence="1">Uncharacterized protein</fullName>
    </submittedName>
</protein>
<reference evidence="1 2" key="1">
    <citation type="submission" date="2024-05" db="EMBL/GenBank/DDBJ databases">
        <title>Haplotype-resolved chromosome-level genome assembly of Huyou (Citrus changshanensis).</title>
        <authorList>
            <person name="Miao C."/>
            <person name="Chen W."/>
            <person name="Wu Y."/>
            <person name="Wang L."/>
            <person name="Zhao S."/>
            <person name="Grierson D."/>
            <person name="Xu C."/>
            <person name="Chen K."/>
        </authorList>
    </citation>
    <scope>NUCLEOTIDE SEQUENCE [LARGE SCALE GENOMIC DNA]</scope>
    <source>
        <strain evidence="1">01-14</strain>
        <tissue evidence="1">Leaf</tissue>
    </source>
</reference>